<accession>A0A291I327</accession>
<keyword evidence="18" id="KW-0511">Multifunctional enzyme</keyword>
<proteinExistence type="predicted"/>
<evidence type="ECO:0000256" key="9">
    <source>
        <dbReference type="ARBA" id="ARBA00022691"/>
    </source>
</evidence>
<evidence type="ECO:0000256" key="12">
    <source>
        <dbReference type="ARBA" id="ARBA00022801"/>
    </source>
</evidence>
<dbReference type="GO" id="GO:0044423">
    <property type="term" value="C:virion component"/>
    <property type="evidence" value="ECO:0007669"/>
    <property type="project" value="UniProtKB-KW"/>
</dbReference>
<evidence type="ECO:0000256" key="19">
    <source>
        <dbReference type="ARBA" id="ARBA00024494"/>
    </source>
</evidence>
<comment type="subcellular location">
    <subcellularLocation>
        <location evidence="1">Host cytoplasm</location>
    </subcellularLocation>
    <subcellularLocation>
        <location evidence="2">Virion</location>
    </subcellularLocation>
</comment>
<evidence type="ECO:0000256" key="25">
    <source>
        <dbReference type="ARBA" id="ARBA00047370"/>
    </source>
</evidence>
<dbReference type="PROSITE" id="PS51590">
    <property type="entry name" value="SAM_MT_MNV_L"/>
    <property type="match status" value="1"/>
</dbReference>
<keyword evidence="11" id="KW-0547">Nucleotide-binding</keyword>
<evidence type="ECO:0000256" key="21">
    <source>
        <dbReference type="ARBA" id="ARBA00026099"/>
    </source>
</evidence>
<dbReference type="Pfam" id="PF21080">
    <property type="entry name" value="Methyltrans_Mon_1st"/>
    <property type="match status" value="1"/>
</dbReference>
<evidence type="ECO:0000256" key="10">
    <source>
        <dbReference type="ARBA" id="ARBA00022695"/>
    </source>
</evidence>
<keyword evidence="10" id="KW-0548">Nucleotidyltransferase</keyword>
<dbReference type="EC" id="2.7.7.48" evidence="3"/>
<comment type="catalytic activity">
    <reaction evidence="20">
        <text>a 5'-end (5'-triphosphoguanosine)-(2'-O-methyladenylyl)-adenylyl-cytidylyl-adenosine in mRNA + S-adenosyl-L-methionine = a 5'-end (N(7)-methyl 5'-triphosphoguanosine)-(2'-O-methyladenylyl)-adenylyl-cytidylyl-adenosine in mRNA + S-adenosyl-L-homocysteine</text>
        <dbReference type="Rhea" id="RHEA:65440"/>
        <dbReference type="Rhea" id="RHEA-COMP:16798"/>
        <dbReference type="Rhea" id="RHEA-COMP:16801"/>
        <dbReference type="ChEBI" id="CHEBI:57856"/>
        <dbReference type="ChEBI" id="CHEBI:59789"/>
        <dbReference type="ChEBI" id="CHEBI:156482"/>
        <dbReference type="ChEBI" id="CHEBI:156483"/>
    </reaction>
</comment>
<keyword evidence="9" id="KW-0949">S-adenosyl-L-methionine</keyword>
<dbReference type="EC" id="2.7.7.88" evidence="4"/>
<dbReference type="EC" id="2.1.1.375" evidence="21"/>
<dbReference type="GO" id="GO:0005524">
    <property type="term" value="F:ATP binding"/>
    <property type="evidence" value="ECO:0007669"/>
    <property type="project" value="UniProtKB-KW"/>
</dbReference>
<sequence>MIKILNYQSFISLKREKKHLTHLNSISVKGSLLGKLFDMAGFIGFHAGDIERMEMDRFEDEVHALEHENWASELWDDSEDLIRGSNKIDTSPQYMNNQDYTLNSPLICDELDAFKDYLRSGKKNLLYYTKSWDNRVGWMKVLPIDWSNVKPTECYHKECASLWAQHPKHTNDIVNLIRSSDLGAEQTHHVVSTYCKGWLKRDLKFASRVKNSADTLKYGSYMLELIKISWILNATTVYERDSLQESVGFTYLNNGEKQGGVMYDSKVFGKIYLGGGVLYFQDINMLWDRNMLLMFKDTSTARFHTLFAIQHRYQDKYISDHLAVIEEMYRLGDLVLKYDTISAYESYGMIEPLSSLMLSELAGNFRPLIPRFPHFRNHVEGKISDLSKINPETVPFFEILKKITNKRILLTVYGSFRHWGHPFISYLTGLESLYQNVTSTKEKIDPEYAELLASDLAFKILKKEFWSKFRWHVDAKLMPDNNPLKEHVIANTWPSMDVLLAYPPKWHELPLIPCWEIPEVVDPSIIYSDKTHSIQKSELINHLKYKPNSPIPTRKVLDTLLHSPSTNWPRFLKLINDKGLNVDDLVIGLKAKEREIKWKGRFFALMSWKLREYFVFTEYLIKKNVIPLFKGLTMADDQTTLIKKMLTNTIGQGGNSYQHVTVANHIDYEKWNNFQRYESTAPVFTVLGKFFGMPNLFTRTHEFFQKSLIYYRDRPDLMKVDKGVVVNRDIRKRVCWNGQAGGLEGLRQKGWSVLNLLVIERESRVRNTLVQTLAQGDNQVICTQYEINPSKNEIELKDNLKNVMTNNEVIIDAIRKATAKIGLRINEDETLQSADLLIYGKSVVFRGNLTCLEEKRYSRITCTTNDQLPSLGNIMATVSTNCLTIAHYSKSPINAIMSYNWLGNFVMQVLAIHNPALRTSASKLVSRPELLNGLEYKIAALYLDPSLGGIAGMSLTRFHLRMFPDPVTEGLSFWKIIYHNTHDQRLARLAIKFGQPKLMKYNSKHFAKLLEDPSSLNIPRGLSAQNLIKEEIKRALLEEPNNIKHEVIRDAVLYVKTSEDKFISYLSSIKPCFPRFVSELRSSTYFGLTNAIIGLFENSKTIRNLFKRKFRNMVDTAIVQCELGSIESLIARTLQAETSMWKCSATHADKLRKTSWSRDIIGTTVPHPCELISDVQPGGLACQACPLPTPRSIHVIVIVPQGMDLPEDYRGPYHPYLGSSTGESTSLIQSWEKDTDISFIKKASNMRRSFNWFVEPNSNLGKSISLNLESLTGESSGDTITGFRRTGSALHRFGCSRVSSGGYIANSPVYGSRMIISTDNFQLLGDKNYDFMYQSLMLYAQQTAGEIHNESTESATYHFHIKCTECLRLIEEPMLDSKSIFKFPNVSKKLEKWKPSSTPWMKESISVEIPEGNWETLNQQSRSREVGILQGVVFGNLSQSYSDTNVLNGLFPLAMRNKIHGPSYLMGLRDGLYRAATVDATHRRIFYKAASPQDVIRACYLIQVDRITKHSDFLNFTQGDAIIHTLKTFNHRVPPSYPLNNTDLGLLVKGYLGSYTYDMWRTISFSSTPDLWIFADFLSVQLSGMLIISYELSLALSRTHMNIFKQKAKSLGDLLSVIRNGELQTKVQDIIYTNDKIKLCTQEVRHAIKHAPANTLIPRMKVDPIVFSNKVEGKVYEYPVSFSSEYTEPPLVVVPRKQNPLISGIRIPQIATGAFLKIECLIRHLKLTPADMIVGGDGSGGISASLLRHNVSSRLIFNSLLEMEHVDLSGSLPRPPSAIDYMPDNVRDRCVNLNNAWEHSMDLSKEATWKSFVSLKHKHLLRIDLAVFDMEIQNEEMTGNIESLMTKYIPKLLEINSTLIVKTYMARLYSKESILIKVASMFHNVIITQNDMSSSQTSEVYVVMQRLRTRDIIKLYPQWESFQSLLDHAFCMRSYDSEFARALRVMNLDLRTGIPKVFLPSFPLELTGIWNSISHDRVAICQWSDFISECKAYLGPFSITTLGLLANQVIPTSRWTQDNDMVIPGDQELSRYFAYYVGTFLYYALVQKDYDLARKCQSMIDNPFFIFFYSNTHKPRKNHGQLLYSMSWSLHEKKNWIKHKKVFLQHKMALIGSTIRYLLAIFNAPGHESFQKCFDKLLLINKNLTEKHLRAHTGVFDLLK</sequence>
<dbReference type="RefSeq" id="YP_010086786.1">
    <property type="nucleotide sequence ID" value="NC_055477.1"/>
</dbReference>
<evidence type="ECO:0000256" key="6">
    <source>
        <dbReference type="ARBA" id="ARBA00022603"/>
    </source>
</evidence>
<dbReference type="Pfam" id="PF00946">
    <property type="entry name" value="Mononeg_RNA_pol"/>
    <property type="match status" value="1"/>
</dbReference>
<feature type="domain" description="Mononegavirus-type SAM-dependent 2'-O-MTase" evidence="28">
    <location>
        <begin position="1706"/>
        <end position="1903"/>
    </location>
</feature>
<dbReference type="EMBL" id="KY768856">
    <property type="protein sequence ID" value="ATG83562.1"/>
    <property type="molecule type" value="Viral_cRNA"/>
</dbReference>
<comment type="catalytic activity">
    <reaction evidence="26">
        <text>GTP + H2O = GDP + phosphate + H(+)</text>
        <dbReference type="Rhea" id="RHEA:19669"/>
        <dbReference type="ChEBI" id="CHEBI:15377"/>
        <dbReference type="ChEBI" id="CHEBI:15378"/>
        <dbReference type="ChEBI" id="CHEBI:37565"/>
        <dbReference type="ChEBI" id="CHEBI:43474"/>
        <dbReference type="ChEBI" id="CHEBI:58189"/>
    </reaction>
</comment>
<dbReference type="GeneID" id="65102011"/>
<dbReference type="InterPro" id="IPR026890">
    <property type="entry name" value="Mononeg_mRNAcap"/>
</dbReference>
<name>A0A291I327_9RHAB</name>
<evidence type="ECO:0000256" key="24">
    <source>
        <dbReference type="ARBA" id="ARBA00047332"/>
    </source>
</evidence>
<gene>
    <name evidence="29" type="primary">L</name>
</gene>
<dbReference type="InterPro" id="IPR039736">
    <property type="entry name" value="L_poly_C"/>
</dbReference>
<dbReference type="GO" id="GO:0030430">
    <property type="term" value="C:host cell cytoplasm"/>
    <property type="evidence" value="ECO:0007669"/>
    <property type="project" value="UniProtKB-SubCell"/>
</dbReference>
<dbReference type="GO" id="GO:0004482">
    <property type="term" value="F:mRNA 5'-cap (guanine-N7-)-methyltransferase activity"/>
    <property type="evidence" value="ECO:0007669"/>
    <property type="project" value="InterPro"/>
</dbReference>
<organism evidence="29">
    <name type="scientific">Ohlsdorf virus</name>
    <dbReference type="NCBI Taxonomy" id="2040592"/>
    <lineage>
        <taxon>Viruses</taxon>
        <taxon>Riboviria</taxon>
        <taxon>Orthornavirae</taxon>
        <taxon>Negarnaviricota</taxon>
        <taxon>Haploviricotina</taxon>
        <taxon>Monjiviricetes</taxon>
        <taxon>Mononegavirales</taxon>
        <taxon>Rhabdoviridae</taxon>
        <taxon>Alpharhabdovirinae</taxon>
        <taxon>Ohlsrhavirus</taxon>
        <taxon>Ohlsrhavirus ohlsdorf</taxon>
    </lineage>
</organism>
<dbReference type="InterPro" id="IPR014023">
    <property type="entry name" value="Mononeg_RNA_pol_cat"/>
</dbReference>
<evidence type="ECO:0000256" key="4">
    <source>
        <dbReference type="ARBA" id="ARBA00012582"/>
    </source>
</evidence>
<keyword evidence="13" id="KW-0067">ATP-binding</keyword>
<dbReference type="Pfam" id="PF14318">
    <property type="entry name" value="Mononeg_mRNAcap"/>
    <property type="match status" value="1"/>
</dbReference>
<evidence type="ECO:0000256" key="16">
    <source>
        <dbReference type="ARBA" id="ARBA00023042"/>
    </source>
</evidence>
<dbReference type="Proteomes" id="UP000501906">
    <property type="component" value="Segment"/>
</dbReference>
<keyword evidence="6" id="KW-0489">Methyltransferase</keyword>
<evidence type="ECO:0000259" key="28">
    <source>
        <dbReference type="PROSITE" id="PS51590"/>
    </source>
</evidence>
<dbReference type="InterPro" id="IPR039530">
    <property type="entry name" value="L_methyltransferase_rhabdo"/>
</dbReference>
<evidence type="ECO:0000256" key="22">
    <source>
        <dbReference type="ARBA" id="ARBA00030436"/>
    </source>
</evidence>
<comment type="catalytic activity">
    <reaction evidence="24">
        <text>a 5'-end (5'-triphosphoguanosine)-adenylyl-adenylyl-cytidylyl-adenosine in mRNA + S-adenosyl-L-methionine = a 5'-end (5'-triphosphoguanosine)-(2'-O-methyladenylyl)-adenylyl-cytidylyl-adenosine in mRNA + S-adenosyl-L-homocysteine + H(+)</text>
        <dbReference type="Rhea" id="RHEA:65380"/>
        <dbReference type="Rhea" id="RHEA-COMP:16797"/>
        <dbReference type="Rhea" id="RHEA-COMP:16801"/>
        <dbReference type="ChEBI" id="CHEBI:15378"/>
        <dbReference type="ChEBI" id="CHEBI:57856"/>
        <dbReference type="ChEBI" id="CHEBI:59789"/>
        <dbReference type="ChEBI" id="CHEBI:156482"/>
        <dbReference type="ChEBI" id="CHEBI:156484"/>
    </reaction>
</comment>
<keyword evidence="17" id="KW-1035">Host cytoplasm</keyword>
<dbReference type="Pfam" id="PF14314">
    <property type="entry name" value="Methyltrans_Mon_2nd"/>
    <property type="match status" value="1"/>
</dbReference>
<evidence type="ECO:0000256" key="2">
    <source>
        <dbReference type="ARBA" id="ARBA00004328"/>
    </source>
</evidence>
<keyword evidence="16" id="KW-0506">mRNA capping</keyword>
<keyword evidence="5" id="KW-0696">RNA-directed RNA polymerase</keyword>
<evidence type="ECO:0000256" key="1">
    <source>
        <dbReference type="ARBA" id="ARBA00004192"/>
    </source>
</evidence>
<dbReference type="NCBIfam" id="TIGR04198">
    <property type="entry name" value="paramyx_RNAcap"/>
    <property type="match status" value="1"/>
</dbReference>
<evidence type="ECO:0000259" key="27">
    <source>
        <dbReference type="PROSITE" id="PS50526"/>
    </source>
</evidence>
<evidence type="ECO:0000256" key="18">
    <source>
        <dbReference type="ARBA" id="ARBA00023268"/>
    </source>
</evidence>
<evidence type="ECO:0000256" key="17">
    <source>
        <dbReference type="ARBA" id="ARBA00023200"/>
    </source>
</evidence>
<dbReference type="GO" id="GO:0003968">
    <property type="term" value="F:RNA-directed RNA polymerase activity"/>
    <property type="evidence" value="ECO:0007669"/>
    <property type="project" value="UniProtKB-KW"/>
</dbReference>
<keyword evidence="7" id="KW-0507">mRNA processing</keyword>
<keyword evidence="12" id="KW-0378">Hydrolase</keyword>
<comment type="catalytic activity">
    <reaction evidence="19">
        <text>a 5'-end triphospho-adenylyl-adenylyl-cytidylyl-adenosine in mRNA + GDP + H(+) = a 5'-end (5'-triphosphoguanosine)-adenylyl-adenylyl-cytidylyl-adenosine in mRNA + diphosphate</text>
        <dbReference type="Rhea" id="RHEA:65436"/>
        <dbReference type="Rhea" id="RHEA-COMP:16797"/>
        <dbReference type="Rhea" id="RHEA-COMP:16799"/>
        <dbReference type="ChEBI" id="CHEBI:15378"/>
        <dbReference type="ChEBI" id="CHEBI:33019"/>
        <dbReference type="ChEBI" id="CHEBI:58189"/>
        <dbReference type="ChEBI" id="CHEBI:156484"/>
        <dbReference type="ChEBI" id="CHEBI:156503"/>
        <dbReference type="EC" id="2.7.7.88"/>
    </reaction>
</comment>
<evidence type="ECO:0000256" key="5">
    <source>
        <dbReference type="ARBA" id="ARBA00022484"/>
    </source>
</evidence>
<evidence type="ECO:0000256" key="7">
    <source>
        <dbReference type="ARBA" id="ARBA00022664"/>
    </source>
</evidence>
<evidence type="ECO:0000256" key="14">
    <source>
        <dbReference type="ARBA" id="ARBA00022844"/>
    </source>
</evidence>
<dbReference type="InterPro" id="IPR048397">
    <property type="entry name" value="Methyltrans_Mon_CD"/>
</dbReference>
<dbReference type="KEGG" id="vg:65102011"/>
<keyword evidence="8" id="KW-0808">Transferase</keyword>
<protein>
    <recommendedName>
        <fullName evidence="23">Replicase</fullName>
        <ecNumber evidence="21">2.1.1.375</ecNumber>
        <ecNumber evidence="3">2.7.7.48</ecNumber>
        <ecNumber evidence="4">2.7.7.88</ecNumber>
    </recommendedName>
    <alternativeName>
        <fullName evidence="22">Transcriptase</fullName>
    </alternativeName>
</protein>
<evidence type="ECO:0000256" key="15">
    <source>
        <dbReference type="ARBA" id="ARBA00022953"/>
    </source>
</evidence>
<evidence type="ECO:0000256" key="11">
    <source>
        <dbReference type="ARBA" id="ARBA00022741"/>
    </source>
</evidence>
<comment type="catalytic activity">
    <reaction evidence="25">
        <text>a 5'-end (5'-triphosphoguanosine)-adenylyl-adenylyl-cytidylyl-adenosine in mRNA + 2 S-adenosyl-L-methionine = a 5'-end (N(7)-methyl 5'-triphosphoguanosine)-(2'-O-methyladenylyl)-adenylyl-cytidylyl-adenosine in mRNA + 2 S-adenosyl-L-homocysteine + H(+)</text>
        <dbReference type="Rhea" id="RHEA:65376"/>
        <dbReference type="Rhea" id="RHEA-COMP:16797"/>
        <dbReference type="Rhea" id="RHEA-COMP:16798"/>
        <dbReference type="ChEBI" id="CHEBI:15378"/>
        <dbReference type="ChEBI" id="CHEBI:57856"/>
        <dbReference type="ChEBI" id="CHEBI:59789"/>
        <dbReference type="ChEBI" id="CHEBI:156483"/>
        <dbReference type="ChEBI" id="CHEBI:156484"/>
        <dbReference type="EC" id="2.1.1.375"/>
    </reaction>
</comment>
<evidence type="ECO:0000256" key="23">
    <source>
        <dbReference type="ARBA" id="ARBA00031012"/>
    </source>
</evidence>
<dbReference type="InterPro" id="IPR025786">
    <property type="entry name" value="Mononega_L_MeTrfase"/>
</dbReference>
<evidence type="ECO:0000313" key="30">
    <source>
        <dbReference type="Proteomes" id="UP000501906"/>
    </source>
</evidence>
<reference evidence="29" key="1">
    <citation type="journal article" date="2017" name="Infect. Genet. Evol.">
        <title>Detection and characterization of a novel rhabdovirus in Aedes cantans mosquitoes and evidence for a mosquito-associated new genus in the family Rhabdoviridae.</title>
        <authorList>
            <person name="Shahhosseini N."/>
            <person name="Luhken R."/>
            <person name="Jost H."/>
            <person name="Jansen S."/>
            <person name="Borstler J."/>
            <person name="Rieger T."/>
            <person name="Kruger A."/>
            <person name="Yadouleton A."/>
            <person name="de Mendonca Campos R."/>
            <person name="Cirne-Santos C.C."/>
            <person name="Ferreira D.F."/>
            <person name="Garms R."/>
            <person name="Becker N."/>
            <person name="Tannich E."/>
            <person name="Cadar D."/>
            <person name="Schmidt-Chanasit J."/>
        </authorList>
    </citation>
    <scope>NUCLEOTIDE SEQUENCE [LARGE SCALE GENOMIC DNA]</scope>
    <source>
        <strain evidence="29">Germany/2012/Oc.cantans</strain>
    </source>
</reference>
<keyword evidence="15" id="KW-0693">Viral RNA replication</keyword>
<dbReference type="PROSITE" id="PS50526">
    <property type="entry name" value="RDRP_SSRNA_NEG_NONSEG"/>
    <property type="match status" value="1"/>
</dbReference>
<evidence type="ECO:0000256" key="8">
    <source>
        <dbReference type="ARBA" id="ARBA00022679"/>
    </source>
</evidence>
<evidence type="ECO:0000256" key="3">
    <source>
        <dbReference type="ARBA" id="ARBA00012494"/>
    </source>
</evidence>
<dbReference type="GO" id="GO:0016787">
    <property type="term" value="F:hydrolase activity"/>
    <property type="evidence" value="ECO:0007669"/>
    <property type="project" value="UniProtKB-KW"/>
</dbReference>
<evidence type="ECO:0000256" key="20">
    <source>
        <dbReference type="ARBA" id="ARBA00024499"/>
    </source>
</evidence>
<feature type="domain" description="RdRp catalytic" evidence="27">
    <location>
        <begin position="660"/>
        <end position="847"/>
    </location>
</feature>
<evidence type="ECO:0000313" key="29">
    <source>
        <dbReference type="EMBL" id="ATG83562.1"/>
    </source>
</evidence>
<keyword evidence="14" id="KW-0946">Virion</keyword>
<keyword evidence="30" id="KW-1185">Reference proteome</keyword>
<evidence type="ECO:0000256" key="26">
    <source>
        <dbReference type="ARBA" id="ARBA00048548"/>
    </source>
</evidence>
<evidence type="ECO:0000256" key="13">
    <source>
        <dbReference type="ARBA" id="ARBA00022840"/>
    </source>
</evidence>